<gene>
    <name evidence="1" type="ORF">ALP44_101564</name>
</gene>
<comment type="caution">
    <text evidence="1">The sequence shown here is derived from an EMBL/GenBank/DDBJ whole genome shotgun (WGS) entry which is preliminary data.</text>
</comment>
<proteinExistence type="predicted"/>
<dbReference type="AlphaFoldDB" id="A0A3M5MSD4"/>
<accession>A0A3M5MSD4</accession>
<sequence length="40" mass="4488">MAFAGERHFIAPALNSDRFLSAVRHVPLHRQGECRVVLEG</sequence>
<protein>
    <submittedName>
        <fullName evidence="1">Uncharacterized protein</fullName>
    </submittedName>
</protein>
<name>A0A3M5MSD4_PSESX</name>
<dbReference type="EMBL" id="RBTL01000249">
    <property type="protein sequence ID" value="RMT63124.1"/>
    <property type="molecule type" value="Genomic_DNA"/>
</dbReference>
<evidence type="ECO:0000313" key="2">
    <source>
        <dbReference type="Proteomes" id="UP000282636"/>
    </source>
</evidence>
<organism evidence="1 2">
    <name type="scientific">Pseudomonas syringae pv. theae</name>
    <dbReference type="NCBI Taxonomy" id="103985"/>
    <lineage>
        <taxon>Bacteria</taxon>
        <taxon>Pseudomonadati</taxon>
        <taxon>Pseudomonadota</taxon>
        <taxon>Gammaproteobacteria</taxon>
        <taxon>Pseudomonadales</taxon>
        <taxon>Pseudomonadaceae</taxon>
        <taxon>Pseudomonas</taxon>
        <taxon>Pseudomonas syringae</taxon>
    </lineage>
</organism>
<evidence type="ECO:0000313" key="1">
    <source>
        <dbReference type="EMBL" id="RMT63124.1"/>
    </source>
</evidence>
<reference evidence="1 2" key="1">
    <citation type="submission" date="2018-08" db="EMBL/GenBank/DDBJ databases">
        <title>Recombination of ecologically and evolutionarily significant loci maintains genetic cohesion in the Pseudomonas syringae species complex.</title>
        <authorList>
            <person name="Dillon M."/>
            <person name="Thakur S."/>
            <person name="Almeida R.N.D."/>
            <person name="Weir B.S."/>
            <person name="Guttman D.S."/>
        </authorList>
    </citation>
    <scope>NUCLEOTIDE SEQUENCE [LARGE SCALE GENOMIC DNA]</scope>
    <source>
        <strain evidence="1 2">ICMP 3934</strain>
    </source>
</reference>
<dbReference type="Proteomes" id="UP000282636">
    <property type="component" value="Unassembled WGS sequence"/>
</dbReference>